<name>A0A2P5BCB2_PARAD</name>
<proteinExistence type="predicted"/>
<protein>
    <submittedName>
        <fullName evidence="1">Uncharacterized protein</fullName>
    </submittedName>
</protein>
<gene>
    <name evidence="1" type="ORF">PanWU01x14_251710</name>
</gene>
<dbReference type="Proteomes" id="UP000237105">
    <property type="component" value="Unassembled WGS sequence"/>
</dbReference>
<keyword evidence="2" id="KW-1185">Reference proteome</keyword>
<reference evidence="2" key="1">
    <citation type="submission" date="2016-06" db="EMBL/GenBank/DDBJ databases">
        <title>Parallel loss of symbiosis genes in relatives of nitrogen-fixing non-legume Parasponia.</title>
        <authorList>
            <person name="Van Velzen R."/>
            <person name="Holmer R."/>
            <person name="Bu F."/>
            <person name="Rutten L."/>
            <person name="Van Zeijl A."/>
            <person name="Liu W."/>
            <person name="Santuari L."/>
            <person name="Cao Q."/>
            <person name="Sharma T."/>
            <person name="Shen D."/>
            <person name="Roswanjaya Y."/>
            <person name="Wardhani T."/>
            <person name="Kalhor M.S."/>
            <person name="Jansen J."/>
            <person name="Van den Hoogen J."/>
            <person name="Gungor B."/>
            <person name="Hartog M."/>
            <person name="Hontelez J."/>
            <person name="Verver J."/>
            <person name="Yang W.-C."/>
            <person name="Schijlen E."/>
            <person name="Repin R."/>
            <person name="Schilthuizen M."/>
            <person name="Schranz E."/>
            <person name="Heidstra R."/>
            <person name="Miyata K."/>
            <person name="Fedorova E."/>
            <person name="Kohlen W."/>
            <person name="Bisseling T."/>
            <person name="Smit S."/>
            <person name="Geurts R."/>
        </authorList>
    </citation>
    <scope>NUCLEOTIDE SEQUENCE [LARGE SCALE GENOMIC DNA]</scope>
    <source>
        <strain evidence="2">cv. WU1-14</strain>
    </source>
</reference>
<comment type="caution">
    <text evidence="1">The sequence shown here is derived from an EMBL/GenBank/DDBJ whole genome shotgun (WGS) entry which is preliminary data.</text>
</comment>
<sequence>MIGACDDDMSTVKWYDGISQIESGIHNSELVRELEMRVSCLLRKTGRRRSHKNLRKRSHISITEEVAYILLGGGRI</sequence>
<evidence type="ECO:0000313" key="2">
    <source>
        <dbReference type="Proteomes" id="UP000237105"/>
    </source>
</evidence>
<dbReference type="EMBL" id="JXTB01000311">
    <property type="protein sequence ID" value="PON46423.1"/>
    <property type="molecule type" value="Genomic_DNA"/>
</dbReference>
<evidence type="ECO:0000313" key="1">
    <source>
        <dbReference type="EMBL" id="PON46423.1"/>
    </source>
</evidence>
<dbReference type="AlphaFoldDB" id="A0A2P5BCB2"/>
<organism evidence="1 2">
    <name type="scientific">Parasponia andersonii</name>
    <name type="common">Sponia andersonii</name>
    <dbReference type="NCBI Taxonomy" id="3476"/>
    <lineage>
        <taxon>Eukaryota</taxon>
        <taxon>Viridiplantae</taxon>
        <taxon>Streptophyta</taxon>
        <taxon>Embryophyta</taxon>
        <taxon>Tracheophyta</taxon>
        <taxon>Spermatophyta</taxon>
        <taxon>Magnoliopsida</taxon>
        <taxon>eudicotyledons</taxon>
        <taxon>Gunneridae</taxon>
        <taxon>Pentapetalae</taxon>
        <taxon>rosids</taxon>
        <taxon>fabids</taxon>
        <taxon>Rosales</taxon>
        <taxon>Cannabaceae</taxon>
        <taxon>Parasponia</taxon>
    </lineage>
</organism>
<accession>A0A2P5BCB2</accession>